<dbReference type="GO" id="GO:0046872">
    <property type="term" value="F:metal ion binding"/>
    <property type="evidence" value="ECO:0007669"/>
    <property type="project" value="UniProtKB-KW"/>
</dbReference>
<name>A0A9P5YRE5_9AGAR</name>
<protein>
    <recommendedName>
        <fullName evidence="8">LIM zinc-binding domain-containing protein</fullName>
    </recommendedName>
</protein>
<dbReference type="GO" id="GO:0030036">
    <property type="term" value="P:actin cytoskeleton organization"/>
    <property type="evidence" value="ECO:0007669"/>
    <property type="project" value="TreeGrafter"/>
</dbReference>
<dbReference type="PANTHER" id="PTHR24215">
    <property type="entry name" value="RHO-GTPASE-ACTIVATING PROTEIN LRG1"/>
    <property type="match status" value="1"/>
</dbReference>
<dbReference type="AlphaFoldDB" id="A0A9P5YRE5"/>
<dbReference type="CDD" id="cd08368">
    <property type="entry name" value="LIM"/>
    <property type="match status" value="2"/>
</dbReference>
<comment type="caution">
    <text evidence="9">The sequence shown here is derived from an EMBL/GenBank/DDBJ whole genome shotgun (WGS) entry which is preliminary data.</text>
</comment>
<dbReference type="PROSITE" id="PS50023">
    <property type="entry name" value="LIM_DOMAIN_2"/>
    <property type="match status" value="2"/>
</dbReference>
<keyword evidence="3" id="KW-0677">Repeat</keyword>
<evidence type="ECO:0000256" key="7">
    <source>
        <dbReference type="SAM" id="MobiDB-lite"/>
    </source>
</evidence>
<feature type="region of interest" description="Disordered" evidence="7">
    <location>
        <begin position="266"/>
        <end position="409"/>
    </location>
</feature>
<dbReference type="OrthoDB" id="1112565at2759"/>
<keyword evidence="4 6" id="KW-0862">Zinc</keyword>
<feature type="compositionally biased region" description="Polar residues" evidence="7">
    <location>
        <begin position="368"/>
        <end position="382"/>
    </location>
</feature>
<feature type="compositionally biased region" description="Polar residues" evidence="7">
    <location>
        <begin position="273"/>
        <end position="292"/>
    </location>
</feature>
<evidence type="ECO:0000256" key="3">
    <source>
        <dbReference type="ARBA" id="ARBA00022737"/>
    </source>
</evidence>
<feature type="compositionally biased region" description="Low complexity" evidence="7">
    <location>
        <begin position="339"/>
        <end position="348"/>
    </location>
</feature>
<dbReference type="PANTHER" id="PTHR24215:SF35">
    <property type="entry name" value="MUSCLE LIM PROTEIN MLP84B"/>
    <property type="match status" value="1"/>
</dbReference>
<feature type="region of interest" description="Disordered" evidence="7">
    <location>
        <begin position="564"/>
        <end position="586"/>
    </location>
</feature>
<dbReference type="GO" id="GO:0030695">
    <property type="term" value="F:GTPase regulator activity"/>
    <property type="evidence" value="ECO:0007669"/>
    <property type="project" value="UniProtKB-ARBA"/>
</dbReference>
<evidence type="ECO:0000256" key="4">
    <source>
        <dbReference type="ARBA" id="ARBA00022833"/>
    </source>
</evidence>
<sequence length="788" mass="84610">MGFCRHCGNIVSGSRCECGGPPVAPAVSFKRAQTSGSQDEWSKAYVFAELFAEPSRLTSTLNGPAIASSTSDMIPSRRFPRPKSTFVSPSWSLNSGITDHITNATTLSTRPRSPLKISTTFSDTENDILPSFLPHEPSLSKVYGSVLQPKDTLTLHSCAICEVVFPPDATIYPNPSSQLNKPSFLCRPCFTSNGGSKGICPSCSRPVLALKSEGAFIQSGGSFWHKRCYNCSGCFKNIGDAPMVDLLGRPSCVDCFDNCLKRDHPATPKKNRITSNNHSPSFSNPGGLNTSYGPGRKSRENSPALDELEERLGLSRSRESSPALIDNNRTLSPRKFTKSGTSQSNSSSDRGCSRPPRPKPRSEDIFNDPSSFDTDKCQNTLSKYPLSDSPIRSSLHRPQENQKAQLTESSCVDLSHADLSPSPPLGNFYSMAASLTHDSHLDSSVTSDVANIPTDSTSTCDKCRKAILNGQEGGQFVTLPGADENSVPRIYHSECFKCVVCDKTFNDSKKGPASFVASRMGPCHSQCALTETLIIHKVTNPKGLPDWAPSIPKDLPTWTSAKLNKVSHPPPTPSDKSQLVPLSPSKPAFPRFGGQTSCPGCRKSVSLMERGVVPGPQGSKWHASCLVCGGKKEISRKALLRRVPRDEKKDTPGCGKKLDSGAKVDGEGGVWCRECLLLLGVGGSPQTSPLKSPMVDSQAKLPPQTTGTLVRQFTGVGGSDAIFRQLTGGGLSPTRSISPTKQLGSIGYGGLRPRPKSALIHVRNTKSVDEGRGMYLVRQMTGSSDAQS</sequence>
<proteinExistence type="predicted"/>
<dbReference type="GO" id="GO:0005634">
    <property type="term" value="C:nucleus"/>
    <property type="evidence" value="ECO:0007669"/>
    <property type="project" value="UniProtKB-SubCell"/>
</dbReference>
<evidence type="ECO:0000256" key="1">
    <source>
        <dbReference type="ARBA" id="ARBA00004123"/>
    </source>
</evidence>
<evidence type="ECO:0000313" key="9">
    <source>
        <dbReference type="EMBL" id="KAF9474467.1"/>
    </source>
</evidence>
<keyword evidence="6" id="KW-0440">LIM domain</keyword>
<feature type="domain" description="LIM zinc-binding" evidence="8">
    <location>
        <begin position="458"/>
        <end position="534"/>
    </location>
</feature>
<dbReference type="Proteomes" id="UP000807469">
    <property type="component" value="Unassembled WGS sequence"/>
</dbReference>
<dbReference type="SMART" id="SM00132">
    <property type="entry name" value="LIM"/>
    <property type="match status" value="2"/>
</dbReference>
<comment type="subcellular location">
    <subcellularLocation>
        <location evidence="1">Nucleus</location>
    </subcellularLocation>
</comment>
<dbReference type="EMBL" id="MU155377">
    <property type="protein sequence ID" value="KAF9474467.1"/>
    <property type="molecule type" value="Genomic_DNA"/>
</dbReference>
<evidence type="ECO:0000313" key="10">
    <source>
        <dbReference type="Proteomes" id="UP000807469"/>
    </source>
</evidence>
<reference evidence="9" key="1">
    <citation type="submission" date="2020-11" db="EMBL/GenBank/DDBJ databases">
        <authorList>
            <consortium name="DOE Joint Genome Institute"/>
            <person name="Ahrendt S."/>
            <person name="Riley R."/>
            <person name="Andreopoulos W."/>
            <person name="Labutti K."/>
            <person name="Pangilinan J."/>
            <person name="Ruiz-Duenas F.J."/>
            <person name="Barrasa J.M."/>
            <person name="Sanchez-Garcia M."/>
            <person name="Camarero S."/>
            <person name="Miyauchi S."/>
            <person name="Serrano A."/>
            <person name="Linde D."/>
            <person name="Babiker R."/>
            <person name="Drula E."/>
            <person name="Ayuso-Fernandez I."/>
            <person name="Pacheco R."/>
            <person name="Padilla G."/>
            <person name="Ferreira P."/>
            <person name="Barriuso J."/>
            <person name="Kellner H."/>
            <person name="Castanera R."/>
            <person name="Alfaro M."/>
            <person name="Ramirez L."/>
            <person name="Pisabarro A.G."/>
            <person name="Kuo A."/>
            <person name="Tritt A."/>
            <person name="Lipzen A."/>
            <person name="He G."/>
            <person name="Yan M."/>
            <person name="Ng V."/>
            <person name="Cullen D."/>
            <person name="Martin F."/>
            <person name="Rosso M.-N."/>
            <person name="Henrissat B."/>
            <person name="Hibbett D."/>
            <person name="Martinez A.T."/>
            <person name="Grigoriev I.V."/>
        </authorList>
    </citation>
    <scope>NUCLEOTIDE SEQUENCE</scope>
    <source>
        <strain evidence="9">CIRM-BRFM 674</strain>
    </source>
</reference>
<accession>A0A9P5YRE5</accession>
<dbReference type="GO" id="GO:0005737">
    <property type="term" value="C:cytoplasm"/>
    <property type="evidence" value="ECO:0007669"/>
    <property type="project" value="TreeGrafter"/>
</dbReference>
<gene>
    <name evidence="9" type="ORF">BDN70DRAFT_842224</name>
</gene>
<keyword evidence="2 6" id="KW-0479">Metal-binding</keyword>
<keyword evidence="5" id="KW-0539">Nucleus</keyword>
<dbReference type="Gene3D" id="2.10.110.10">
    <property type="entry name" value="Cysteine Rich Protein"/>
    <property type="match status" value="3"/>
</dbReference>
<feature type="domain" description="LIM zinc-binding" evidence="8">
    <location>
        <begin position="198"/>
        <end position="262"/>
    </location>
</feature>
<dbReference type="PROSITE" id="PS00478">
    <property type="entry name" value="LIM_DOMAIN_1"/>
    <property type="match status" value="1"/>
</dbReference>
<evidence type="ECO:0000256" key="5">
    <source>
        <dbReference type="ARBA" id="ARBA00023242"/>
    </source>
</evidence>
<evidence type="ECO:0000259" key="8">
    <source>
        <dbReference type="PROSITE" id="PS50023"/>
    </source>
</evidence>
<evidence type="ECO:0000256" key="6">
    <source>
        <dbReference type="PROSITE-ProRule" id="PRU00125"/>
    </source>
</evidence>
<keyword evidence="10" id="KW-1185">Reference proteome</keyword>
<dbReference type="InterPro" id="IPR001781">
    <property type="entry name" value="Znf_LIM"/>
</dbReference>
<feature type="compositionally biased region" description="Basic and acidic residues" evidence="7">
    <location>
        <begin position="310"/>
        <end position="319"/>
    </location>
</feature>
<evidence type="ECO:0000256" key="2">
    <source>
        <dbReference type="ARBA" id="ARBA00022723"/>
    </source>
</evidence>
<organism evidence="9 10">
    <name type="scientific">Pholiota conissans</name>
    <dbReference type="NCBI Taxonomy" id="109636"/>
    <lineage>
        <taxon>Eukaryota</taxon>
        <taxon>Fungi</taxon>
        <taxon>Dikarya</taxon>
        <taxon>Basidiomycota</taxon>
        <taxon>Agaricomycotina</taxon>
        <taxon>Agaricomycetes</taxon>
        <taxon>Agaricomycetidae</taxon>
        <taxon>Agaricales</taxon>
        <taxon>Agaricineae</taxon>
        <taxon>Strophariaceae</taxon>
        <taxon>Pholiota</taxon>
    </lineage>
</organism>